<organism evidence="2 3">
    <name type="scientific">Agrocybe pediades</name>
    <dbReference type="NCBI Taxonomy" id="84607"/>
    <lineage>
        <taxon>Eukaryota</taxon>
        <taxon>Fungi</taxon>
        <taxon>Dikarya</taxon>
        <taxon>Basidiomycota</taxon>
        <taxon>Agaricomycotina</taxon>
        <taxon>Agaricomycetes</taxon>
        <taxon>Agaricomycetidae</taxon>
        <taxon>Agaricales</taxon>
        <taxon>Agaricineae</taxon>
        <taxon>Strophariaceae</taxon>
        <taxon>Agrocybe</taxon>
    </lineage>
</organism>
<feature type="compositionally biased region" description="Basic and acidic residues" evidence="1">
    <location>
        <begin position="267"/>
        <end position="282"/>
    </location>
</feature>
<dbReference type="EMBL" id="JAACJL010000057">
    <property type="protein sequence ID" value="KAF4611985.1"/>
    <property type="molecule type" value="Genomic_DNA"/>
</dbReference>
<gene>
    <name evidence="2" type="ORF">D9613_004442</name>
</gene>
<evidence type="ECO:0000256" key="1">
    <source>
        <dbReference type="SAM" id="MobiDB-lite"/>
    </source>
</evidence>
<dbReference type="Pfam" id="PF14223">
    <property type="entry name" value="Retrotran_gag_2"/>
    <property type="match status" value="1"/>
</dbReference>
<dbReference type="Proteomes" id="UP000521872">
    <property type="component" value="Unassembled WGS sequence"/>
</dbReference>
<reference evidence="2 3" key="1">
    <citation type="submission" date="2019-12" db="EMBL/GenBank/DDBJ databases">
        <authorList>
            <person name="Floudas D."/>
            <person name="Bentzer J."/>
            <person name="Ahren D."/>
            <person name="Johansson T."/>
            <person name="Persson P."/>
            <person name="Tunlid A."/>
        </authorList>
    </citation>
    <scope>NUCLEOTIDE SEQUENCE [LARGE SCALE GENOMIC DNA]</scope>
    <source>
        <strain evidence="2 3">CBS 102.39</strain>
    </source>
</reference>
<keyword evidence="3" id="KW-1185">Reference proteome</keyword>
<protein>
    <submittedName>
        <fullName evidence="2">Uncharacterized protein</fullName>
    </submittedName>
</protein>
<evidence type="ECO:0000313" key="2">
    <source>
        <dbReference type="EMBL" id="KAF4611985.1"/>
    </source>
</evidence>
<accession>A0A8H4VL39</accession>
<sequence>MSETPLPSTTDQNRPSVTLITAIPFSGELLDKDKGNWRAWNKSMYGALALNGLWNYTMENARKLAPNPDLEPRAFANWEENDRRLCAYIFTALSDNELNAITPLRSNAYLFWKTIEDRHKKDGPIAQVHLIKSAMNTSLSSEEPYHTTMAEVFRKIDEAWAMGEIKQDLLKLILGINCAHSVENIQFALLDRMSTAPSTSPFTPLDMIKFVEDRQRVLKANQSSSANTIALAAQTKPKPPAACTNCKRPHHIAKYCISAGGGMAGKTLDESRAARRKDRDNGKGGSSNSNHSEQGKQNTIPVTLTDNNGRAFIAHIPADTVITQAASQTSSTSGDSTQNL</sequence>
<evidence type="ECO:0000313" key="3">
    <source>
        <dbReference type="Proteomes" id="UP000521872"/>
    </source>
</evidence>
<feature type="compositionally biased region" description="Polar residues" evidence="1">
    <location>
        <begin position="291"/>
        <end position="303"/>
    </location>
</feature>
<name>A0A8H4VL39_9AGAR</name>
<comment type="caution">
    <text evidence="2">The sequence shown here is derived from an EMBL/GenBank/DDBJ whole genome shotgun (WGS) entry which is preliminary data.</text>
</comment>
<feature type="region of interest" description="Disordered" evidence="1">
    <location>
        <begin position="265"/>
        <end position="303"/>
    </location>
</feature>
<dbReference type="AlphaFoldDB" id="A0A8H4VL39"/>
<proteinExistence type="predicted"/>